<dbReference type="PANTHER" id="PTHR24346">
    <property type="entry name" value="MAP/MICROTUBULE AFFINITY-REGULATING KINASE"/>
    <property type="match status" value="1"/>
</dbReference>
<dbReference type="AlphaFoldDB" id="A0A0G4GAP9"/>
<protein>
    <recommendedName>
        <fullName evidence="6">Protein kinase domain-containing protein</fullName>
    </recommendedName>
</protein>
<evidence type="ECO:0000256" key="5">
    <source>
        <dbReference type="SAM" id="MobiDB-lite"/>
    </source>
</evidence>
<keyword evidence="3 4" id="KW-0067">ATP-binding</keyword>
<evidence type="ECO:0000256" key="2">
    <source>
        <dbReference type="ARBA" id="ARBA00022741"/>
    </source>
</evidence>
<feature type="compositionally biased region" description="Basic and acidic residues" evidence="5">
    <location>
        <begin position="617"/>
        <end position="639"/>
    </location>
</feature>
<feature type="compositionally biased region" description="Low complexity" evidence="5">
    <location>
        <begin position="466"/>
        <end position="478"/>
    </location>
</feature>
<dbReference type="InterPro" id="IPR017441">
    <property type="entry name" value="Protein_kinase_ATP_BS"/>
</dbReference>
<dbReference type="GO" id="GO:0035556">
    <property type="term" value="P:intracellular signal transduction"/>
    <property type="evidence" value="ECO:0007669"/>
    <property type="project" value="TreeGrafter"/>
</dbReference>
<dbReference type="GO" id="GO:0004674">
    <property type="term" value="F:protein serine/threonine kinase activity"/>
    <property type="evidence" value="ECO:0007669"/>
    <property type="project" value="TreeGrafter"/>
</dbReference>
<dbReference type="GO" id="GO:0005524">
    <property type="term" value="F:ATP binding"/>
    <property type="evidence" value="ECO:0007669"/>
    <property type="project" value="UniProtKB-UniRule"/>
</dbReference>
<feature type="region of interest" description="Disordered" evidence="5">
    <location>
        <begin position="541"/>
        <end position="664"/>
    </location>
</feature>
<dbReference type="CDD" id="cd14003">
    <property type="entry name" value="STKc_AMPK-like"/>
    <property type="match status" value="1"/>
</dbReference>
<sequence>MFGGVPDFEFGGPVGGGATDSDTKRVIIVKNGVGSSGSEPISIKLSSRSRLQELLATAGQKLKMEAPARAFLSSGEEIFDLDAVLDDEVVHISAGEGFARGGAGEEQVIGGYMVQKKLGEGGFGKVMKALHLETGRTVAMKFISKRQFREISDVDRVFIEIQALRDLSHKNVIEMLDVIDHPAYICFVLEFAPNGELREYVAEREFLDEDEARKFFLQIVKAVHYCHSKNVVHRDLKLENILLDEEFKCKIADFGLSDFVAESERTKTEGGTEAYLAPEVWKGNSSDFSPYKLDVWALGVILFAMTHGVLPFNTPDKVTCDKIERGGIEFRDGISTALQNAITLLLTVDPIKRPHVNDILADPWVRQQSLGATTPRVCTVDLSNPSLACVSANTDVPTGSPSSQRDHVNLPTGAGMLHTFPANHARAVSRPISRAAGYDSEGVGTPTPRNRPVSFPAERKADRETTSPTIAPAAAGPAPVAPPTRHTKFADSGRDILSTSGKHQERDGNGRSPEASNAAPHPQRRSESRQYTLNDEVLAGELHPHHQGVGVAEGPRTRRTDSTHSGGPVTRERSTGAERDDHRRKTPLTSSGHGVLGATAAAAREAGAKSGAMTARGGRESVVGRDREPLPSARGRDASRLAQVGASVMAMSGGGGGTTARRRQ</sequence>
<accession>A0A0G4GAP9</accession>
<dbReference type="FunFam" id="3.30.200.20:FF:000042">
    <property type="entry name" value="Aurora kinase A"/>
    <property type="match status" value="1"/>
</dbReference>
<dbReference type="VEuPathDB" id="CryptoDB:Cvel_4439"/>
<reference evidence="7" key="1">
    <citation type="submission" date="2014-11" db="EMBL/GenBank/DDBJ databases">
        <authorList>
            <person name="Otto D Thomas"/>
            <person name="Naeem Raeece"/>
        </authorList>
    </citation>
    <scope>NUCLEOTIDE SEQUENCE</scope>
</reference>
<dbReference type="PhylomeDB" id="A0A0G4GAP9"/>
<evidence type="ECO:0000256" key="4">
    <source>
        <dbReference type="PROSITE-ProRule" id="PRU10141"/>
    </source>
</evidence>
<proteinExistence type="predicted"/>
<dbReference type="PROSITE" id="PS50011">
    <property type="entry name" value="PROTEIN_KINASE_DOM"/>
    <property type="match status" value="1"/>
</dbReference>
<dbReference type="SMART" id="SM00220">
    <property type="entry name" value="S_TKc"/>
    <property type="match status" value="1"/>
</dbReference>
<organism evidence="7">
    <name type="scientific">Chromera velia CCMP2878</name>
    <dbReference type="NCBI Taxonomy" id="1169474"/>
    <lineage>
        <taxon>Eukaryota</taxon>
        <taxon>Sar</taxon>
        <taxon>Alveolata</taxon>
        <taxon>Colpodellida</taxon>
        <taxon>Chromeraceae</taxon>
        <taxon>Chromera</taxon>
    </lineage>
</organism>
<evidence type="ECO:0000256" key="1">
    <source>
        <dbReference type="ARBA" id="ARBA00011245"/>
    </source>
</evidence>
<evidence type="ECO:0000259" key="6">
    <source>
        <dbReference type="PROSITE" id="PS50011"/>
    </source>
</evidence>
<dbReference type="InterPro" id="IPR000719">
    <property type="entry name" value="Prot_kinase_dom"/>
</dbReference>
<dbReference type="GO" id="GO:0005737">
    <property type="term" value="C:cytoplasm"/>
    <property type="evidence" value="ECO:0007669"/>
    <property type="project" value="TreeGrafter"/>
</dbReference>
<dbReference type="FunFam" id="1.10.510.10:FF:000571">
    <property type="entry name" value="Maternal embryonic leucine zipper kinase"/>
    <property type="match status" value="1"/>
</dbReference>
<keyword evidence="2 4" id="KW-0547">Nucleotide-binding</keyword>
<dbReference type="EMBL" id="CDMZ01001037">
    <property type="protein sequence ID" value="CEM26078.1"/>
    <property type="molecule type" value="Genomic_DNA"/>
</dbReference>
<name>A0A0G4GAP9_9ALVE</name>
<comment type="subunit">
    <text evidence="1">Monomer.</text>
</comment>
<feature type="region of interest" description="Disordered" evidence="5">
    <location>
        <begin position="436"/>
        <end position="529"/>
    </location>
</feature>
<feature type="domain" description="Protein kinase" evidence="6">
    <location>
        <begin position="112"/>
        <end position="365"/>
    </location>
</feature>
<feature type="binding site" evidence="4">
    <location>
        <position position="141"/>
    </location>
    <ligand>
        <name>ATP</name>
        <dbReference type="ChEBI" id="CHEBI:30616"/>
    </ligand>
</feature>
<gene>
    <name evidence="7" type="ORF">Cvel_4439</name>
</gene>
<dbReference type="InterPro" id="IPR011009">
    <property type="entry name" value="Kinase-like_dom_sf"/>
</dbReference>
<evidence type="ECO:0000313" key="7">
    <source>
        <dbReference type="EMBL" id="CEM26078.1"/>
    </source>
</evidence>
<feature type="compositionally biased region" description="Basic and acidic residues" evidence="5">
    <location>
        <begin position="570"/>
        <end position="583"/>
    </location>
</feature>
<dbReference type="PANTHER" id="PTHR24346:SF30">
    <property type="entry name" value="MATERNAL EMBRYONIC LEUCINE ZIPPER KINASE"/>
    <property type="match status" value="1"/>
</dbReference>
<dbReference type="Gene3D" id="1.10.510.10">
    <property type="entry name" value="Transferase(Phosphotransferase) domain 1"/>
    <property type="match status" value="1"/>
</dbReference>
<dbReference type="PROSITE" id="PS00108">
    <property type="entry name" value="PROTEIN_KINASE_ST"/>
    <property type="match status" value="1"/>
</dbReference>
<dbReference type="PROSITE" id="PS00107">
    <property type="entry name" value="PROTEIN_KINASE_ATP"/>
    <property type="match status" value="1"/>
</dbReference>
<evidence type="ECO:0000256" key="3">
    <source>
        <dbReference type="ARBA" id="ARBA00022840"/>
    </source>
</evidence>
<dbReference type="Pfam" id="PF00069">
    <property type="entry name" value="Pkinase"/>
    <property type="match status" value="1"/>
</dbReference>
<dbReference type="SUPFAM" id="SSF56112">
    <property type="entry name" value="Protein kinase-like (PK-like)"/>
    <property type="match status" value="1"/>
</dbReference>
<feature type="compositionally biased region" description="Low complexity" evidence="5">
    <location>
        <begin position="592"/>
        <end position="612"/>
    </location>
</feature>
<dbReference type="InterPro" id="IPR008271">
    <property type="entry name" value="Ser/Thr_kinase_AS"/>
</dbReference>